<dbReference type="Pfam" id="PF08889">
    <property type="entry name" value="WbqC"/>
    <property type="match status" value="1"/>
</dbReference>
<organism evidence="1">
    <name type="scientific">anaerobic digester metagenome</name>
    <dbReference type="NCBI Taxonomy" id="1263854"/>
    <lineage>
        <taxon>unclassified sequences</taxon>
        <taxon>metagenomes</taxon>
        <taxon>ecological metagenomes</taxon>
    </lineage>
</organism>
<dbReference type="AlphaFoldDB" id="A0A485M5M4"/>
<dbReference type="InterPro" id="IPR014985">
    <property type="entry name" value="WbqC"/>
</dbReference>
<dbReference type="EMBL" id="CAADRM010000128">
    <property type="protein sequence ID" value="VFU17144.1"/>
    <property type="molecule type" value="Genomic_DNA"/>
</dbReference>
<accession>A0A485M5M4</accession>
<gene>
    <name evidence="1" type="ORF">SCFA_620004</name>
</gene>
<evidence type="ECO:0000313" key="1">
    <source>
        <dbReference type="EMBL" id="VFU17144.1"/>
    </source>
</evidence>
<reference evidence="1" key="1">
    <citation type="submission" date="2019-03" db="EMBL/GenBank/DDBJ databases">
        <authorList>
            <person name="Hao L."/>
        </authorList>
    </citation>
    <scope>NUCLEOTIDE SEQUENCE</scope>
</reference>
<name>A0A485M5M4_9ZZZZ</name>
<proteinExistence type="predicted"/>
<sequence length="240" mass="27519">MIVSAHQPYFCPYPGFFFKPMHSDVFVLLDSVQFPRGGTWITRNRFKNDQGAFWMSIPVWKKGKGLQRIDEVEICHEGSWKKKHLKSLYCAYADAPYLEQHLPLFERVFSDAYDKIADMNRDIISYAMDSLGIRTQVIRLSETKAGGAGTGLLVNLCRTLEADGFLTFRSAWKYLDEGLFRRAGIETLAIEPPEIVYPQLWSDFVPNLSVFDLLFTCGPKSREILQRGRHKVRCADSVAH</sequence>
<protein>
    <submittedName>
        <fullName evidence="1">WbqC-like protein family protein</fullName>
    </submittedName>
</protein>